<dbReference type="InterPro" id="IPR029447">
    <property type="entry name" value="DUF4439"/>
</dbReference>
<evidence type="ECO:0000313" key="2">
    <source>
        <dbReference type="EMBL" id="MDD7964287.1"/>
    </source>
</evidence>
<name>A0ABT5SN66_9PSEU</name>
<dbReference type="InterPro" id="IPR009078">
    <property type="entry name" value="Ferritin-like_SF"/>
</dbReference>
<evidence type="ECO:0000259" key="1">
    <source>
        <dbReference type="Pfam" id="PF14530"/>
    </source>
</evidence>
<feature type="domain" description="DUF4439" evidence="1">
    <location>
        <begin position="23"/>
        <end position="160"/>
    </location>
</feature>
<organism evidence="2 3">
    <name type="scientific">Actinomycetospora lemnae</name>
    <dbReference type="NCBI Taxonomy" id="3019891"/>
    <lineage>
        <taxon>Bacteria</taxon>
        <taxon>Bacillati</taxon>
        <taxon>Actinomycetota</taxon>
        <taxon>Actinomycetes</taxon>
        <taxon>Pseudonocardiales</taxon>
        <taxon>Pseudonocardiaceae</taxon>
        <taxon>Actinomycetospora</taxon>
    </lineage>
</organism>
<proteinExistence type="predicted"/>
<dbReference type="EMBL" id="JAQZAO010000001">
    <property type="protein sequence ID" value="MDD7964287.1"/>
    <property type="molecule type" value="Genomic_DNA"/>
</dbReference>
<keyword evidence="3" id="KW-1185">Reference proteome</keyword>
<dbReference type="CDD" id="cd00657">
    <property type="entry name" value="Ferritin_like"/>
    <property type="match status" value="1"/>
</dbReference>
<dbReference type="SUPFAM" id="SSF47240">
    <property type="entry name" value="Ferritin-like"/>
    <property type="match status" value="1"/>
</dbReference>
<dbReference type="Pfam" id="PF14530">
    <property type="entry name" value="DUF4439"/>
    <property type="match status" value="1"/>
</dbReference>
<dbReference type="InterPro" id="IPR012347">
    <property type="entry name" value="Ferritin-like"/>
</dbReference>
<dbReference type="Proteomes" id="UP001300763">
    <property type="component" value="Unassembled WGS sequence"/>
</dbReference>
<protein>
    <submittedName>
        <fullName evidence="2">Ferritin-like domain-containing protein</fullName>
    </submittedName>
</protein>
<sequence length="165" mass="16401">MTTPTPTPTPSPAPSLDDDLQGAVLAALGTEHAAVWVYGLVSAFVPASTASTVTAAALAHRERRDAVVALLARTGVTPPPGAAAYRPPSPVTDAASAAALAAVAEDDVAAAWRAVAERTEPDTGGELRGLALDALTAAATTSVTWRGLAGRTPLVPAFPGDGTAT</sequence>
<evidence type="ECO:0000313" key="3">
    <source>
        <dbReference type="Proteomes" id="UP001300763"/>
    </source>
</evidence>
<comment type="caution">
    <text evidence="2">The sequence shown here is derived from an EMBL/GenBank/DDBJ whole genome shotgun (WGS) entry which is preliminary data.</text>
</comment>
<reference evidence="2 3" key="1">
    <citation type="submission" date="2023-02" db="EMBL/GenBank/DDBJ databases">
        <title>Genome sequencing required for Actinomycetospora new species description.</title>
        <authorList>
            <person name="Saimee Y."/>
            <person name="Duangmal K."/>
        </authorList>
    </citation>
    <scope>NUCLEOTIDE SEQUENCE [LARGE SCALE GENOMIC DNA]</scope>
    <source>
        <strain evidence="2 3">DW7H6</strain>
    </source>
</reference>
<dbReference type="Gene3D" id="1.20.1260.10">
    <property type="match status" value="1"/>
</dbReference>
<gene>
    <name evidence="2" type="ORF">PGB27_02905</name>
</gene>
<accession>A0ABT5SN66</accession>
<dbReference type="RefSeq" id="WP_274198826.1">
    <property type="nucleotide sequence ID" value="NZ_JAQZAO010000001.1"/>
</dbReference>